<sequence length="212" mass="22845">MEQRVREWVRGWSSCRGAPEPVEEADGFRIDVGVPGHRVRFVLPGTESVRERAAAEPGTWLKVCGRREAVAPLLDPRWVLDEPEFLMSTALRGSGGPVAAPAGYRTGLVREHGFHEVVVVASDGARAARGRFAVHGGVAVVDQVVTEPAHRRRGLGRHVMSTIGVHAKVRGAVVAVLVSTVEGRRLYESLGWRVDSEVVAAHLPETAGPPPP</sequence>
<dbReference type="Proteomes" id="UP000671828">
    <property type="component" value="Chromosome"/>
</dbReference>
<dbReference type="AlphaFoldDB" id="A0A8T8HXB9"/>
<proteinExistence type="predicted"/>
<evidence type="ECO:0000313" key="2">
    <source>
        <dbReference type="EMBL" id="QTR03146.1"/>
    </source>
</evidence>
<name>A0A8T8HXB9_9PSEU</name>
<dbReference type="GO" id="GO:0016747">
    <property type="term" value="F:acyltransferase activity, transferring groups other than amino-acyl groups"/>
    <property type="evidence" value="ECO:0007669"/>
    <property type="project" value="InterPro"/>
</dbReference>
<reference evidence="2" key="1">
    <citation type="submission" date="2021-04" db="EMBL/GenBank/DDBJ databases">
        <title>Saccharothrix algeriensis WGS.</title>
        <authorList>
            <person name="Stuskova K."/>
            <person name="Hakalova E."/>
            <person name="Tebbal A.B."/>
            <person name="Eichmeier A."/>
        </authorList>
    </citation>
    <scope>NUCLEOTIDE SEQUENCE</scope>
    <source>
        <strain evidence="2">NRRL B-24137</strain>
    </source>
</reference>
<dbReference type="EMBL" id="CP072788">
    <property type="protein sequence ID" value="QTR03146.1"/>
    <property type="molecule type" value="Genomic_DNA"/>
</dbReference>
<gene>
    <name evidence="2" type="ORF">J7S33_29990</name>
</gene>
<organism evidence="2 3">
    <name type="scientific">Saccharothrix algeriensis</name>
    <dbReference type="NCBI Taxonomy" id="173560"/>
    <lineage>
        <taxon>Bacteria</taxon>
        <taxon>Bacillati</taxon>
        <taxon>Actinomycetota</taxon>
        <taxon>Actinomycetes</taxon>
        <taxon>Pseudonocardiales</taxon>
        <taxon>Pseudonocardiaceae</taxon>
        <taxon>Saccharothrix</taxon>
    </lineage>
</organism>
<dbReference type="InterPro" id="IPR016181">
    <property type="entry name" value="Acyl_CoA_acyltransferase"/>
</dbReference>
<dbReference type="SUPFAM" id="SSF55729">
    <property type="entry name" value="Acyl-CoA N-acyltransferases (Nat)"/>
    <property type="match status" value="1"/>
</dbReference>
<accession>A0A8T8HXB9</accession>
<dbReference type="Pfam" id="PF13508">
    <property type="entry name" value="Acetyltransf_7"/>
    <property type="match status" value="1"/>
</dbReference>
<evidence type="ECO:0000313" key="3">
    <source>
        <dbReference type="Proteomes" id="UP000671828"/>
    </source>
</evidence>
<feature type="domain" description="N-acetyltransferase" evidence="1">
    <location>
        <begin position="69"/>
        <end position="212"/>
    </location>
</feature>
<dbReference type="Gene3D" id="3.40.630.30">
    <property type="match status" value="1"/>
</dbReference>
<protein>
    <submittedName>
        <fullName evidence="2">GNAT family N-acetyltransferase</fullName>
    </submittedName>
</protein>
<dbReference type="PROSITE" id="PS51186">
    <property type="entry name" value="GNAT"/>
    <property type="match status" value="1"/>
</dbReference>
<evidence type="ECO:0000259" key="1">
    <source>
        <dbReference type="PROSITE" id="PS51186"/>
    </source>
</evidence>
<dbReference type="InterPro" id="IPR000182">
    <property type="entry name" value="GNAT_dom"/>
</dbReference>